<proteinExistence type="predicted"/>
<accession>A0A4Z2IP13</accession>
<sequence length="228" mass="24894">MSKLHRLRHCTSLGPQKYTRQRRKLGQDLLLLLISQVLIEQLLGCKVAMQLTYRDSLSAENGPTTRCFTSNRAEERYHAFRIRLRGKRGDDGLGSQVPQLPQAAVVKHPSADPARLHRNGLVVIRFPFGPHESGRRSTPLPSRNLDHASWLVLQSSLAWAEVDEPALLSVSSFSAPSAFFSTGVAEDSAGPPASSPSPPSACLSVAGRSLTPAWKAETTALHFCTFST</sequence>
<comment type="caution">
    <text evidence="1">The sequence shown here is derived from an EMBL/GenBank/DDBJ whole genome shotgun (WGS) entry which is preliminary data.</text>
</comment>
<protein>
    <submittedName>
        <fullName evidence="1">Uncharacterized protein</fullName>
    </submittedName>
</protein>
<dbReference type="Proteomes" id="UP000314294">
    <property type="component" value="Unassembled WGS sequence"/>
</dbReference>
<reference evidence="1 2" key="1">
    <citation type="submission" date="2019-03" db="EMBL/GenBank/DDBJ databases">
        <title>First draft genome of Liparis tanakae, snailfish: a comprehensive survey of snailfish specific genes.</title>
        <authorList>
            <person name="Kim W."/>
            <person name="Song I."/>
            <person name="Jeong J.-H."/>
            <person name="Kim D."/>
            <person name="Kim S."/>
            <person name="Ryu S."/>
            <person name="Song J.Y."/>
            <person name="Lee S.K."/>
        </authorList>
    </citation>
    <scope>NUCLEOTIDE SEQUENCE [LARGE SCALE GENOMIC DNA]</scope>
    <source>
        <tissue evidence="1">Muscle</tissue>
    </source>
</reference>
<name>A0A4Z2IP13_9TELE</name>
<dbReference type="AlphaFoldDB" id="A0A4Z2IP13"/>
<keyword evidence="2" id="KW-1185">Reference proteome</keyword>
<evidence type="ECO:0000313" key="2">
    <source>
        <dbReference type="Proteomes" id="UP000314294"/>
    </source>
</evidence>
<gene>
    <name evidence="1" type="ORF">EYF80_010888</name>
</gene>
<organism evidence="1 2">
    <name type="scientific">Liparis tanakae</name>
    <name type="common">Tanaka's snailfish</name>
    <dbReference type="NCBI Taxonomy" id="230148"/>
    <lineage>
        <taxon>Eukaryota</taxon>
        <taxon>Metazoa</taxon>
        <taxon>Chordata</taxon>
        <taxon>Craniata</taxon>
        <taxon>Vertebrata</taxon>
        <taxon>Euteleostomi</taxon>
        <taxon>Actinopterygii</taxon>
        <taxon>Neopterygii</taxon>
        <taxon>Teleostei</taxon>
        <taxon>Neoteleostei</taxon>
        <taxon>Acanthomorphata</taxon>
        <taxon>Eupercaria</taxon>
        <taxon>Perciformes</taxon>
        <taxon>Cottioidei</taxon>
        <taxon>Cottales</taxon>
        <taxon>Liparidae</taxon>
        <taxon>Liparis</taxon>
    </lineage>
</organism>
<dbReference type="EMBL" id="SRLO01000069">
    <property type="protein sequence ID" value="TNN78962.1"/>
    <property type="molecule type" value="Genomic_DNA"/>
</dbReference>
<evidence type="ECO:0000313" key="1">
    <source>
        <dbReference type="EMBL" id="TNN78962.1"/>
    </source>
</evidence>